<comment type="caution">
    <text evidence="1">The sequence shown here is derived from an EMBL/GenBank/DDBJ whole genome shotgun (WGS) entry which is preliminary data.</text>
</comment>
<accession>A0ACB8C548</accession>
<keyword evidence="2" id="KW-1185">Reference proteome</keyword>
<proteinExistence type="predicted"/>
<organism evidence="1 2">
    <name type="scientific">Dermacentor silvarum</name>
    <name type="common">Tick</name>
    <dbReference type="NCBI Taxonomy" id="543639"/>
    <lineage>
        <taxon>Eukaryota</taxon>
        <taxon>Metazoa</taxon>
        <taxon>Ecdysozoa</taxon>
        <taxon>Arthropoda</taxon>
        <taxon>Chelicerata</taxon>
        <taxon>Arachnida</taxon>
        <taxon>Acari</taxon>
        <taxon>Parasitiformes</taxon>
        <taxon>Ixodida</taxon>
        <taxon>Ixodoidea</taxon>
        <taxon>Ixodidae</taxon>
        <taxon>Rhipicephalinae</taxon>
        <taxon>Dermacentor</taxon>
    </lineage>
</organism>
<dbReference type="Proteomes" id="UP000821865">
    <property type="component" value="Chromosome 9"/>
</dbReference>
<sequence length="249" mass="27579">MQTNGLWMACELIQYLDYPCEISYATTDDGYVLEVDRVRRGRQSNATAREEQNGTSRYPVLFVPVFASASDIWFINYPSQTPGSFDEIGRYDVAAGVDHVLNATGAMRLTLVSLSQGITTILVLLSTRPEYNDKVDLVVAYGPVANVSHLGPPLSLLIPFTPLLATLIYPFSKAGFLGASEGLSDALAKVCEIFNGEACSLTITITLFSSPYQLNEVYKAKDFVMYDHGAKENRERYDQVNNEIIIMFT</sequence>
<dbReference type="EMBL" id="CM023478">
    <property type="protein sequence ID" value="KAH7933946.1"/>
    <property type="molecule type" value="Genomic_DNA"/>
</dbReference>
<name>A0ACB8C548_DERSI</name>
<protein>
    <submittedName>
        <fullName evidence="1">Uncharacterized protein</fullName>
    </submittedName>
</protein>
<evidence type="ECO:0000313" key="1">
    <source>
        <dbReference type="EMBL" id="KAH7933946.1"/>
    </source>
</evidence>
<reference evidence="1" key="1">
    <citation type="submission" date="2020-05" db="EMBL/GenBank/DDBJ databases">
        <title>Large-scale comparative analyses of tick genomes elucidate their genetic diversity and vector capacities.</title>
        <authorList>
            <person name="Jia N."/>
            <person name="Wang J."/>
            <person name="Shi W."/>
            <person name="Du L."/>
            <person name="Sun Y."/>
            <person name="Zhan W."/>
            <person name="Jiang J."/>
            <person name="Wang Q."/>
            <person name="Zhang B."/>
            <person name="Ji P."/>
            <person name="Sakyi L.B."/>
            <person name="Cui X."/>
            <person name="Yuan T."/>
            <person name="Jiang B."/>
            <person name="Yang W."/>
            <person name="Lam T.T.-Y."/>
            <person name="Chang Q."/>
            <person name="Ding S."/>
            <person name="Wang X."/>
            <person name="Zhu J."/>
            <person name="Ruan X."/>
            <person name="Zhao L."/>
            <person name="Wei J."/>
            <person name="Que T."/>
            <person name="Du C."/>
            <person name="Cheng J."/>
            <person name="Dai P."/>
            <person name="Han X."/>
            <person name="Huang E."/>
            <person name="Gao Y."/>
            <person name="Liu J."/>
            <person name="Shao H."/>
            <person name="Ye R."/>
            <person name="Li L."/>
            <person name="Wei W."/>
            <person name="Wang X."/>
            <person name="Wang C."/>
            <person name="Yang T."/>
            <person name="Huo Q."/>
            <person name="Li W."/>
            <person name="Guo W."/>
            <person name="Chen H."/>
            <person name="Zhou L."/>
            <person name="Ni X."/>
            <person name="Tian J."/>
            <person name="Zhou Y."/>
            <person name="Sheng Y."/>
            <person name="Liu T."/>
            <person name="Pan Y."/>
            <person name="Xia L."/>
            <person name="Li J."/>
            <person name="Zhao F."/>
            <person name="Cao W."/>
        </authorList>
    </citation>
    <scope>NUCLEOTIDE SEQUENCE</scope>
    <source>
        <strain evidence="1">Dsil-2018</strain>
    </source>
</reference>
<gene>
    <name evidence="1" type="ORF">HPB49_019425</name>
</gene>
<evidence type="ECO:0000313" key="2">
    <source>
        <dbReference type="Proteomes" id="UP000821865"/>
    </source>
</evidence>